<organism evidence="2">
    <name type="scientific">marine sediment metagenome</name>
    <dbReference type="NCBI Taxonomy" id="412755"/>
    <lineage>
        <taxon>unclassified sequences</taxon>
        <taxon>metagenomes</taxon>
        <taxon>ecological metagenomes</taxon>
    </lineage>
</organism>
<evidence type="ECO:0000313" key="2">
    <source>
        <dbReference type="EMBL" id="GAG11273.1"/>
    </source>
</evidence>
<feature type="transmembrane region" description="Helical" evidence="1">
    <location>
        <begin position="51"/>
        <end position="69"/>
    </location>
</feature>
<accession>X0VFM2</accession>
<name>X0VFM2_9ZZZZ</name>
<keyword evidence="1" id="KW-0812">Transmembrane</keyword>
<feature type="transmembrane region" description="Helical" evidence="1">
    <location>
        <begin position="76"/>
        <end position="96"/>
    </location>
</feature>
<keyword evidence="1" id="KW-0472">Membrane</keyword>
<reference evidence="2" key="1">
    <citation type="journal article" date="2014" name="Front. Microbiol.">
        <title>High frequency of phylogenetically diverse reductive dehalogenase-homologous genes in deep subseafloor sedimentary metagenomes.</title>
        <authorList>
            <person name="Kawai M."/>
            <person name="Futagami T."/>
            <person name="Toyoda A."/>
            <person name="Takaki Y."/>
            <person name="Nishi S."/>
            <person name="Hori S."/>
            <person name="Arai W."/>
            <person name="Tsubouchi T."/>
            <person name="Morono Y."/>
            <person name="Uchiyama I."/>
            <person name="Ito T."/>
            <person name="Fujiyama A."/>
            <person name="Inagaki F."/>
            <person name="Takami H."/>
        </authorList>
    </citation>
    <scope>NUCLEOTIDE SEQUENCE</scope>
    <source>
        <strain evidence="2">Expedition CK06-06</strain>
    </source>
</reference>
<proteinExistence type="predicted"/>
<comment type="caution">
    <text evidence="2">The sequence shown here is derived from an EMBL/GenBank/DDBJ whole genome shotgun (WGS) entry which is preliminary data.</text>
</comment>
<keyword evidence="1" id="KW-1133">Transmembrane helix</keyword>
<dbReference type="AlphaFoldDB" id="X0VFM2"/>
<dbReference type="EMBL" id="BARS01020778">
    <property type="protein sequence ID" value="GAG11273.1"/>
    <property type="molecule type" value="Genomic_DNA"/>
</dbReference>
<feature type="non-terminal residue" evidence="2">
    <location>
        <position position="1"/>
    </location>
</feature>
<protein>
    <submittedName>
        <fullName evidence="2">Uncharacterized protein</fullName>
    </submittedName>
</protein>
<sequence>RTNNIIKFYLNLERKIKEQPYLILIFISAFILLGCYINTKYNFPYFIVKYNYFLLAFVHILIARSLIILNSDKVSNFFIGILILTSFLTTSNYYIIETKSDWKSATEVIKLNIKENDIIAYGHSDNIVPFLFYYPNEPFNYSNINTPIFDFVSMKRYEEKIIRDYPKPSNESLIILKQKLKETNGGVWVIQYYAPDLRQYFDEFAEENFNLHYQKSFDNKNLLVLSYYTL</sequence>
<feature type="transmembrane region" description="Helical" evidence="1">
    <location>
        <begin position="21"/>
        <end position="39"/>
    </location>
</feature>
<gene>
    <name evidence="2" type="ORF">S01H1_33463</name>
</gene>
<evidence type="ECO:0000256" key="1">
    <source>
        <dbReference type="SAM" id="Phobius"/>
    </source>
</evidence>